<feature type="chain" id="PRO_5044834737" evidence="3">
    <location>
        <begin position="21"/>
        <end position="267"/>
    </location>
</feature>
<feature type="signal peptide" evidence="3">
    <location>
        <begin position="1"/>
        <end position="20"/>
    </location>
</feature>
<feature type="non-terminal residue" evidence="4">
    <location>
        <position position="1"/>
    </location>
</feature>
<sequence length="267" mass="29117">GALAGLLVSTVVSFWTGVGAAVVLPVPEVQRVDTAHCINRDLLHQQCVYGNVSDALNYTMDGATTDLTTLPPAKTILSSNLTTADGLSSGGTHGEDLWIYHISYQLYALFAVVIFIIVSTIVSLISSCFTGFNTPDDVDRTLVHKFVDRACCYLPLSCRRVPREKEKMRVIMIEDGALAIFLLPALRSANGRDAPWTVSDDIVVINGDATHRNGKDHSQRGPSKCLQAWSSSAFANNGPHRDMRPTFQSKSTPPEPKFCRQKVRAAL</sequence>
<keyword evidence="2" id="KW-0812">Transmembrane</keyword>
<keyword evidence="5" id="KW-1185">Reference proteome</keyword>
<feature type="non-terminal residue" evidence="4">
    <location>
        <position position="267"/>
    </location>
</feature>
<gene>
    <name evidence="4" type="ORF">BaRGS_00003655</name>
</gene>
<keyword evidence="2" id="KW-0472">Membrane</keyword>
<evidence type="ECO:0000256" key="3">
    <source>
        <dbReference type="SAM" id="SignalP"/>
    </source>
</evidence>
<name>A0ABD0LZQ6_9CAEN</name>
<keyword evidence="2" id="KW-1133">Transmembrane helix</keyword>
<evidence type="ECO:0000313" key="4">
    <source>
        <dbReference type="EMBL" id="KAK7505085.1"/>
    </source>
</evidence>
<accession>A0ABD0LZQ6</accession>
<protein>
    <submittedName>
        <fullName evidence="4">Uncharacterized protein</fullName>
    </submittedName>
</protein>
<proteinExistence type="predicted"/>
<evidence type="ECO:0000256" key="1">
    <source>
        <dbReference type="SAM" id="MobiDB-lite"/>
    </source>
</evidence>
<keyword evidence="3" id="KW-0732">Signal</keyword>
<feature type="transmembrane region" description="Helical" evidence="2">
    <location>
        <begin position="104"/>
        <end position="125"/>
    </location>
</feature>
<reference evidence="4 5" key="1">
    <citation type="journal article" date="2023" name="Sci. Data">
        <title>Genome assembly of the Korean intertidal mud-creeper Batillaria attramentaria.</title>
        <authorList>
            <person name="Patra A.K."/>
            <person name="Ho P.T."/>
            <person name="Jun S."/>
            <person name="Lee S.J."/>
            <person name="Kim Y."/>
            <person name="Won Y.J."/>
        </authorList>
    </citation>
    <scope>NUCLEOTIDE SEQUENCE [LARGE SCALE GENOMIC DNA]</scope>
    <source>
        <strain evidence="4">Wonlab-2016</strain>
    </source>
</reference>
<evidence type="ECO:0000256" key="2">
    <source>
        <dbReference type="SAM" id="Phobius"/>
    </source>
</evidence>
<comment type="caution">
    <text evidence="4">The sequence shown here is derived from an EMBL/GenBank/DDBJ whole genome shotgun (WGS) entry which is preliminary data.</text>
</comment>
<evidence type="ECO:0000313" key="5">
    <source>
        <dbReference type="Proteomes" id="UP001519460"/>
    </source>
</evidence>
<organism evidence="4 5">
    <name type="scientific">Batillaria attramentaria</name>
    <dbReference type="NCBI Taxonomy" id="370345"/>
    <lineage>
        <taxon>Eukaryota</taxon>
        <taxon>Metazoa</taxon>
        <taxon>Spiralia</taxon>
        <taxon>Lophotrochozoa</taxon>
        <taxon>Mollusca</taxon>
        <taxon>Gastropoda</taxon>
        <taxon>Caenogastropoda</taxon>
        <taxon>Sorbeoconcha</taxon>
        <taxon>Cerithioidea</taxon>
        <taxon>Batillariidae</taxon>
        <taxon>Batillaria</taxon>
    </lineage>
</organism>
<dbReference type="EMBL" id="JACVVK020000012">
    <property type="protein sequence ID" value="KAK7505085.1"/>
    <property type="molecule type" value="Genomic_DNA"/>
</dbReference>
<dbReference type="Proteomes" id="UP001519460">
    <property type="component" value="Unassembled WGS sequence"/>
</dbReference>
<dbReference type="AlphaFoldDB" id="A0ABD0LZQ6"/>
<feature type="region of interest" description="Disordered" evidence="1">
    <location>
        <begin position="235"/>
        <end position="259"/>
    </location>
</feature>